<dbReference type="InterPro" id="IPR012338">
    <property type="entry name" value="Beta-lactam/transpept-like"/>
</dbReference>
<accession>A0A162CGJ0</accession>
<dbReference type="EMBL" id="AUXX01000012">
    <property type="protein sequence ID" value="KZN67570.1"/>
    <property type="molecule type" value="Genomic_DNA"/>
</dbReference>
<reference evidence="2 3" key="1">
    <citation type="submission" date="2013-07" db="EMBL/GenBank/DDBJ databases">
        <title>Comparative Genomic and Metabolomic Analysis of Twelve Strains of Pseudoalteromonas luteoviolacea.</title>
        <authorList>
            <person name="Vynne N.G."/>
            <person name="Mansson M."/>
            <person name="Gram L."/>
        </authorList>
    </citation>
    <scope>NUCLEOTIDE SEQUENCE [LARGE SCALE GENOMIC DNA]</scope>
    <source>
        <strain evidence="2 3">S4060-1</strain>
    </source>
</reference>
<dbReference type="RefSeq" id="WP_063380898.1">
    <property type="nucleotide sequence ID" value="NZ_AUXX01000012.1"/>
</dbReference>
<dbReference type="PANTHER" id="PTHR46825">
    <property type="entry name" value="D-ALANYL-D-ALANINE-CARBOXYPEPTIDASE/ENDOPEPTIDASE AMPH"/>
    <property type="match status" value="1"/>
</dbReference>
<dbReference type="AlphaFoldDB" id="A0A162CGJ0"/>
<sequence length="287" mass="32617">MIYSVHSNTRSVYPEQDKVVPWWSFTKTAIATLILRLIEQGEFELDSQFDGQPYTYRQLLQHTSGVADYAMLHDYHKAVASGAEPWSRSEMLARIEVDKLLFPPGKGWRYSNVGYLLLKKEIERRYGGSFNGTLQKHLFLPLGIKNARTIETMHAFDQLNVSNNSYDPRWCYHGLIGGTTRDAVTFLHALMSGQILSKPLLEEMCTPYNLDFDVGDRPWQNPAIGLGLMLNNRKTLNTMGHTGQGPQSCFAAYYFDQEVPVTVAVFEQTHSQALVEKKAVELAKTFK</sequence>
<name>A0A162CGJ0_9GAMM</name>
<dbReference type="SUPFAM" id="SSF56601">
    <property type="entry name" value="beta-lactamase/transpeptidase-like"/>
    <property type="match status" value="1"/>
</dbReference>
<dbReference type="Proteomes" id="UP000076661">
    <property type="component" value="Unassembled WGS sequence"/>
</dbReference>
<dbReference type="Pfam" id="PF00144">
    <property type="entry name" value="Beta-lactamase"/>
    <property type="match status" value="1"/>
</dbReference>
<evidence type="ECO:0000259" key="1">
    <source>
        <dbReference type="Pfam" id="PF00144"/>
    </source>
</evidence>
<dbReference type="PATRIC" id="fig|1365257.3.peg.2011"/>
<dbReference type="InterPro" id="IPR001466">
    <property type="entry name" value="Beta-lactam-related"/>
</dbReference>
<comment type="caution">
    <text evidence="2">The sequence shown here is derived from an EMBL/GenBank/DDBJ whole genome shotgun (WGS) entry which is preliminary data.</text>
</comment>
<evidence type="ECO:0000313" key="3">
    <source>
        <dbReference type="Proteomes" id="UP000076661"/>
    </source>
</evidence>
<feature type="domain" description="Beta-lactamase-related" evidence="1">
    <location>
        <begin position="16"/>
        <end position="269"/>
    </location>
</feature>
<protein>
    <recommendedName>
        <fullName evidence="1">Beta-lactamase-related domain-containing protein</fullName>
    </recommendedName>
</protein>
<gene>
    <name evidence="2" type="ORF">N478_02105</name>
</gene>
<dbReference type="PANTHER" id="PTHR46825:SF7">
    <property type="entry name" value="D-ALANYL-D-ALANINE CARBOXYPEPTIDASE"/>
    <property type="match status" value="1"/>
</dbReference>
<evidence type="ECO:0000313" key="2">
    <source>
        <dbReference type="EMBL" id="KZN67570.1"/>
    </source>
</evidence>
<dbReference type="Gene3D" id="3.40.710.10">
    <property type="entry name" value="DD-peptidase/beta-lactamase superfamily"/>
    <property type="match status" value="1"/>
</dbReference>
<organism evidence="2 3">
    <name type="scientific">Pseudoalteromonas luteoviolacea S4060-1</name>
    <dbReference type="NCBI Taxonomy" id="1365257"/>
    <lineage>
        <taxon>Bacteria</taxon>
        <taxon>Pseudomonadati</taxon>
        <taxon>Pseudomonadota</taxon>
        <taxon>Gammaproteobacteria</taxon>
        <taxon>Alteromonadales</taxon>
        <taxon>Pseudoalteromonadaceae</taxon>
        <taxon>Pseudoalteromonas</taxon>
    </lineage>
</organism>
<proteinExistence type="predicted"/>
<dbReference type="InterPro" id="IPR050491">
    <property type="entry name" value="AmpC-like"/>
</dbReference>